<dbReference type="EMBL" id="JAUKTR010000003">
    <property type="protein sequence ID" value="MDO1559686.1"/>
    <property type="molecule type" value="Genomic_DNA"/>
</dbReference>
<feature type="domain" description="AMP-binding enzyme C-terminal" evidence="6">
    <location>
        <begin position="450"/>
        <end position="524"/>
    </location>
</feature>
<accession>A0ABT8SMH2</accession>
<comment type="similarity">
    <text evidence="1">Belongs to the ATP-dependent AMP-binding enzyme family.</text>
</comment>
<dbReference type="NCBIfam" id="NF004837">
    <property type="entry name" value="PRK06187.1"/>
    <property type="match status" value="1"/>
</dbReference>
<evidence type="ECO:0000259" key="5">
    <source>
        <dbReference type="Pfam" id="PF00501"/>
    </source>
</evidence>
<evidence type="ECO:0000256" key="1">
    <source>
        <dbReference type="ARBA" id="ARBA00006432"/>
    </source>
</evidence>
<dbReference type="RefSeq" id="WP_302110108.1">
    <property type="nucleotide sequence ID" value="NZ_JAUKTR010000003.1"/>
</dbReference>
<dbReference type="Pfam" id="PF00501">
    <property type="entry name" value="AMP-binding"/>
    <property type="match status" value="1"/>
</dbReference>
<dbReference type="Proteomes" id="UP001169063">
    <property type="component" value="Unassembled WGS sequence"/>
</dbReference>
<reference evidence="7" key="1">
    <citation type="submission" date="2023-07" db="EMBL/GenBank/DDBJ databases">
        <title>Brevundimonas soil sp. nov., isolated from the soil of chemical plant.</title>
        <authorList>
            <person name="Wu N."/>
        </authorList>
    </citation>
    <scope>NUCLEOTIDE SEQUENCE</scope>
    <source>
        <strain evidence="7">XZ-24</strain>
    </source>
</reference>
<dbReference type="InterPro" id="IPR020845">
    <property type="entry name" value="AMP-binding_CS"/>
</dbReference>
<dbReference type="InterPro" id="IPR042099">
    <property type="entry name" value="ANL_N_sf"/>
</dbReference>
<evidence type="ECO:0000256" key="3">
    <source>
        <dbReference type="ARBA" id="ARBA00022832"/>
    </source>
</evidence>
<evidence type="ECO:0000256" key="2">
    <source>
        <dbReference type="ARBA" id="ARBA00022598"/>
    </source>
</evidence>
<gene>
    <name evidence="7" type="ORF">Q0812_09630</name>
</gene>
<dbReference type="NCBIfam" id="NF004674">
    <property type="entry name" value="PRK06018.1"/>
    <property type="match status" value="1"/>
</dbReference>
<dbReference type="PROSITE" id="PS00455">
    <property type="entry name" value="AMP_BINDING"/>
    <property type="match status" value="1"/>
</dbReference>
<proteinExistence type="inferred from homology"/>
<keyword evidence="3" id="KW-0276">Fatty acid metabolism</keyword>
<dbReference type="PANTHER" id="PTHR43859">
    <property type="entry name" value="ACYL-ACTIVATING ENZYME"/>
    <property type="match status" value="1"/>
</dbReference>
<evidence type="ECO:0000256" key="4">
    <source>
        <dbReference type="ARBA" id="ARBA00023098"/>
    </source>
</evidence>
<evidence type="ECO:0000313" key="8">
    <source>
        <dbReference type="Proteomes" id="UP001169063"/>
    </source>
</evidence>
<keyword evidence="4" id="KW-0443">Lipid metabolism</keyword>
<keyword evidence="8" id="KW-1185">Reference proteome</keyword>
<feature type="domain" description="AMP-dependent synthetase/ligase" evidence="5">
    <location>
        <begin position="19"/>
        <end position="400"/>
    </location>
</feature>
<dbReference type="CDD" id="cd12119">
    <property type="entry name" value="ttLC_FACS_AlkK_like"/>
    <property type="match status" value="1"/>
</dbReference>
<organism evidence="7 8">
    <name type="scientific">Peiella sedimenti</name>
    <dbReference type="NCBI Taxonomy" id="3061083"/>
    <lineage>
        <taxon>Bacteria</taxon>
        <taxon>Pseudomonadati</taxon>
        <taxon>Pseudomonadota</taxon>
        <taxon>Alphaproteobacteria</taxon>
        <taxon>Caulobacterales</taxon>
        <taxon>Caulobacteraceae</taxon>
        <taxon>Peiella</taxon>
    </lineage>
</organism>
<dbReference type="InterPro" id="IPR025110">
    <property type="entry name" value="AMP-bd_C"/>
</dbReference>
<dbReference type="InterPro" id="IPR000873">
    <property type="entry name" value="AMP-dep_synth/lig_dom"/>
</dbReference>
<evidence type="ECO:0000259" key="6">
    <source>
        <dbReference type="Pfam" id="PF13193"/>
    </source>
</evidence>
<name>A0ABT8SMH2_9CAUL</name>
<comment type="caution">
    <text evidence="7">The sequence shown here is derived from an EMBL/GenBank/DDBJ whole genome shotgun (WGS) entry which is preliminary data.</text>
</comment>
<keyword evidence="2 7" id="KW-0436">Ligase</keyword>
<sequence>MQGLMQDWPLTVDRILDHAKRWNGAREVVTRSVEGPLVRTTYAEIHDRAKRVSNVLKGWGIKTGDRIATLAWNTGRHMEAWYGIMGIGAVCHTLNPRLFPEQLAYIINHAEDRVIFTDLTFVPLLEAVLPHCPTVERVVVMTDELTMPVCKLPRAECYEALLADASADCAWGGFSEETACGLCYTSGTTGDPKGVLYSHRSNFLHTLITLQADVMGASSKDVILAVVPMFHANAWGLAFSAPAVGAKLVMPGARMDGASIHELLETEGVTYSAAVPTVWQGLLLHLRQTGAKLSTLKKVLIGGSAVPEAMIRIFHDEYGVEVVQGWGMTETSPVGTIGNMNHEYAHLPFEEQVQHRVKQGRPPLGIDLKLKNDEGQTLPHDGQTFGRLMVKGPTVAARYFKNVGGDILDNEGYFDTGDVATIDGRGYMQITDRAKDVIKSGGEWISSIDIENIAVGHPKVALAAVIGAPHPKWDERPLLLVKLHEGQTAQPQEFLDHLQGKIAKWWMPDAVEFVDEIPLGATGKIDKKILRERFKDYRFQG</sequence>
<dbReference type="PANTHER" id="PTHR43859:SF4">
    <property type="entry name" value="BUTANOATE--COA LIGASE AAE1-RELATED"/>
    <property type="match status" value="1"/>
</dbReference>
<dbReference type="GO" id="GO:0016874">
    <property type="term" value="F:ligase activity"/>
    <property type="evidence" value="ECO:0007669"/>
    <property type="project" value="UniProtKB-KW"/>
</dbReference>
<evidence type="ECO:0000313" key="7">
    <source>
        <dbReference type="EMBL" id="MDO1559686.1"/>
    </source>
</evidence>
<dbReference type="SUPFAM" id="SSF56801">
    <property type="entry name" value="Acetyl-CoA synthetase-like"/>
    <property type="match status" value="1"/>
</dbReference>
<protein>
    <submittedName>
        <fullName evidence="7">Long-chain-fatty-acid--CoA ligase</fullName>
    </submittedName>
</protein>
<dbReference type="Gene3D" id="3.40.50.12780">
    <property type="entry name" value="N-terminal domain of ligase-like"/>
    <property type="match status" value="1"/>
</dbReference>
<dbReference type="Gene3D" id="3.30.300.30">
    <property type="match status" value="1"/>
</dbReference>
<dbReference type="Pfam" id="PF13193">
    <property type="entry name" value="AMP-binding_C"/>
    <property type="match status" value="1"/>
</dbReference>
<dbReference type="InterPro" id="IPR045851">
    <property type="entry name" value="AMP-bd_C_sf"/>
</dbReference>